<accession>A0A2T4UC68</accession>
<dbReference type="RefSeq" id="WP_107570904.1">
    <property type="nucleotide sequence ID" value="NZ_PYYB01000004.1"/>
</dbReference>
<organism evidence="3 4">
    <name type="scientific">Paraconexibacter algicola</name>
    <dbReference type="NCBI Taxonomy" id="2133960"/>
    <lineage>
        <taxon>Bacteria</taxon>
        <taxon>Bacillati</taxon>
        <taxon>Actinomycetota</taxon>
        <taxon>Thermoleophilia</taxon>
        <taxon>Solirubrobacterales</taxon>
        <taxon>Paraconexibacteraceae</taxon>
        <taxon>Paraconexibacter</taxon>
    </lineage>
</organism>
<feature type="domain" description="Thioredoxin" evidence="2">
    <location>
        <begin position="187"/>
        <end position="330"/>
    </location>
</feature>
<evidence type="ECO:0000256" key="1">
    <source>
        <dbReference type="SAM" id="SignalP"/>
    </source>
</evidence>
<dbReference type="EMBL" id="PYYB01000004">
    <property type="protein sequence ID" value="PTL54804.1"/>
    <property type="molecule type" value="Genomic_DNA"/>
</dbReference>
<dbReference type="InterPro" id="IPR006311">
    <property type="entry name" value="TAT_signal"/>
</dbReference>
<name>A0A2T4UC68_9ACTN</name>
<dbReference type="OrthoDB" id="5178197at2"/>
<sequence length="330" mass="35520">MRSPSRRSVVCCAALAALAAGAAACGSQDEEETTPAALAMPTAKAQDFPSTTGRSLADLQSMIPEGPVLSPTVSLVERGTSRVGFGLFDTARKQLGGAPVALYLSRTDGSSLRGPFPARSESLTVKPQFRSRQTAQDPDAANHVYVADLAFPSRGSWAVTAVARLDGRLVRTSPTAMRVGRTGSGPPQVGDRAPRVHTPTFEDVAGDLESIDTRVPPLRSLHDTDLADVLGKEPVVLVFATPQLCQSRVCGPVVDVAAQVQQRAGDDVRFVHMEIYRDNDLSKGFRPQVAAYRLPTEPWTFVIDRRGIVRERFEGAFSVAELERAVERVR</sequence>
<feature type="chain" id="PRO_5039142239" description="Thioredoxin domain-containing protein" evidence="1">
    <location>
        <begin position="23"/>
        <end position="330"/>
    </location>
</feature>
<dbReference type="AlphaFoldDB" id="A0A2T4UC68"/>
<evidence type="ECO:0000259" key="2">
    <source>
        <dbReference type="PROSITE" id="PS51352"/>
    </source>
</evidence>
<dbReference type="PROSITE" id="PS51318">
    <property type="entry name" value="TAT"/>
    <property type="match status" value="1"/>
</dbReference>
<evidence type="ECO:0000313" key="3">
    <source>
        <dbReference type="EMBL" id="PTL54804.1"/>
    </source>
</evidence>
<evidence type="ECO:0000313" key="4">
    <source>
        <dbReference type="Proteomes" id="UP000240739"/>
    </source>
</evidence>
<dbReference type="Proteomes" id="UP000240739">
    <property type="component" value="Unassembled WGS sequence"/>
</dbReference>
<protein>
    <recommendedName>
        <fullName evidence="2">Thioredoxin domain-containing protein</fullName>
    </recommendedName>
</protein>
<feature type="signal peptide" evidence="1">
    <location>
        <begin position="1"/>
        <end position="22"/>
    </location>
</feature>
<keyword evidence="1" id="KW-0732">Signal</keyword>
<gene>
    <name evidence="3" type="ORF">C7Y72_19645</name>
</gene>
<comment type="caution">
    <text evidence="3">The sequence shown here is derived from an EMBL/GenBank/DDBJ whole genome shotgun (WGS) entry which is preliminary data.</text>
</comment>
<reference evidence="3 4" key="1">
    <citation type="submission" date="2018-03" db="EMBL/GenBank/DDBJ databases">
        <title>Aquarubrobacter algicola gen. nov., sp. nov., a novel actinobacterium isolated from shallow eutrophic lake during the end of cyanobacterial harmful algal blooms.</title>
        <authorList>
            <person name="Chun S.J."/>
        </authorList>
    </citation>
    <scope>NUCLEOTIDE SEQUENCE [LARGE SCALE GENOMIC DNA]</scope>
    <source>
        <strain evidence="3 4">Seoho-28</strain>
    </source>
</reference>
<dbReference type="InterPro" id="IPR036249">
    <property type="entry name" value="Thioredoxin-like_sf"/>
</dbReference>
<dbReference type="PROSITE" id="PS51257">
    <property type="entry name" value="PROKAR_LIPOPROTEIN"/>
    <property type="match status" value="1"/>
</dbReference>
<dbReference type="SUPFAM" id="SSF52833">
    <property type="entry name" value="Thioredoxin-like"/>
    <property type="match status" value="1"/>
</dbReference>
<keyword evidence="4" id="KW-1185">Reference proteome</keyword>
<dbReference type="PROSITE" id="PS51352">
    <property type="entry name" value="THIOREDOXIN_2"/>
    <property type="match status" value="1"/>
</dbReference>
<proteinExistence type="predicted"/>
<dbReference type="InterPro" id="IPR013766">
    <property type="entry name" value="Thioredoxin_domain"/>
</dbReference>